<keyword evidence="1" id="KW-1133">Transmembrane helix</keyword>
<evidence type="ECO:0000313" key="3">
    <source>
        <dbReference type="Proteomes" id="UP000829354"/>
    </source>
</evidence>
<gene>
    <name evidence="2" type="ORF">L5515_003312</name>
</gene>
<keyword evidence="1" id="KW-0472">Membrane</keyword>
<evidence type="ECO:0000256" key="1">
    <source>
        <dbReference type="SAM" id="Phobius"/>
    </source>
</evidence>
<name>A0AAE9JA80_CAEBR</name>
<keyword evidence="3" id="KW-1185">Reference proteome</keyword>
<feature type="transmembrane region" description="Helical" evidence="1">
    <location>
        <begin position="6"/>
        <end position="25"/>
    </location>
</feature>
<evidence type="ECO:0000313" key="2">
    <source>
        <dbReference type="EMBL" id="UMM21779.1"/>
    </source>
</evidence>
<sequence>MTLLILSTLLIAILTFIFHSIFVRIQKFKLRAKIGLGGPPPHWLLGNLKDIIDRTKDIGWNNAQEWHLELQRKYGDRYA</sequence>
<keyword evidence="1" id="KW-0812">Transmembrane</keyword>
<dbReference type="Proteomes" id="UP000829354">
    <property type="component" value="Chromosome III"/>
</dbReference>
<accession>A0AAE9JA80</accession>
<dbReference type="EMBL" id="CP092622">
    <property type="protein sequence ID" value="UMM21779.1"/>
    <property type="molecule type" value="Genomic_DNA"/>
</dbReference>
<proteinExistence type="predicted"/>
<reference evidence="2 3" key="1">
    <citation type="submission" date="2022-04" db="EMBL/GenBank/DDBJ databases">
        <title>Chromosome-level reference genomes for two strains of Caenorhabditis briggsae: an improved platform for comparative genomics.</title>
        <authorList>
            <person name="Stevens L."/>
            <person name="Andersen E."/>
        </authorList>
    </citation>
    <scope>NUCLEOTIDE SEQUENCE [LARGE SCALE GENOMIC DNA]</scope>
    <source>
        <strain evidence="2">VX34</strain>
        <tissue evidence="2">Whole-organism</tissue>
    </source>
</reference>
<organism evidence="2 3">
    <name type="scientific">Caenorhabditis briggsae</name>
    <dbReference type="NCBI Taxonomy" id="6238"/>
    <lineage>
        <taxon>Eukaryota</taxon>
        <taxon>Metazoa</taxon>
        <taxon>Ecdysozoa</taxon>
        <taxon>Nematoda</taxon>
        <taxon>Chromadorea</taxon>
        <taxon>Rhabditida</taxon>
        <taxon>Rhabditina</taxon>
        <taxon>Rhabditomorpha</taxon>
        <taxon>Rhabditoidea</taxon>
        <taxon>Rhabditidae</taxon>
        <taxon>Peloderinae</taxon>
        <taxon>Caenorhabditis</taxon>
    </lineage>
</organism>
<dbReference type="AlphaFoldDB" id="A0AAE9JA80"/>
<protein>
    <submittedName>
        <fullName evidence="2">Uncharacterized protein</fullName>
    </submittedName>
</protein>